<feature type="transmembrane region" description="Helical" evidence="9">
    <location>
        <begin position="495"/>
        <end position="518"/>
    </location>
</feature>
<dbReference type="InterPro" id="IPR013525">
    <property type="entry name" value="ABC2_TM"/>
</dbReference>
<dbReference type="InterPro" id="IPR043926">
    <property type="entry name" value="ABCG_dom"/>
</dbReference>
<feature type="domain" description="ABC transporter" evidence="10">
    <location>
        <begin position="129"/>
        <end position="372"/>
    </location>
</feature>
<name>W7TN48_9STRA</name>
<evidence type="ECO:0000256" key="6">
    <source>
        <dbReference type="ARBA" id="ARBA00022989"/>
    </source>
</evidence>
<dbReference type="InterPro" id="IPR003593">
    <property type="entry name" value="AAA+_ATPase"/>
</dbReference>
<dbReference type="EMBL" id="AZIL01002355">
    <property type="protein sequence ID" value="EWM21831.1"/>
    <property type="molecule type" value="Genomic_DNA"/>
</dbReference>
<dbReference type="AlphaFoldDB" id="W7TN48"/>
<dbReference type="PANTHER" id="PTHR48041:SF139">
    <property type="entry name" value="PROTEIN SCARLET"/>
    <property type="match status" value="1"/>
</dbReference>
<feature type="transmembrane region" description="Helical" evidence="9">
    <location>
        <begin position="575"/>
        <end position="597"/>
    </location>
</feature>
<dbReference type="PROSITE" id="PS00211">
    <property type="entry name" value="ABC_TRANSPORTER_1"/>
    <property type="match status" value="1"/>
</dbReference>
<evidence type="ECO:0000256" key="8">
    <source>
        <dbReference type="SAM" id="MobiDB-lite"/>
    </source>
</evidence>
<keyword evidence="12" id="KW-1185">Reference proteome</keyword>
<dbReference type="Proteomes" id="UP000019335">
    <property type="component" value="Unassembled WGS sequence"/>
</dbReference>
<feature type="compositionally biased region" description="Polar residues" evidence="8">
    <location>
        <begin position="20"/>
        <end position="38"/>
    </location>
</feature>
<evidence type="ECO:0000256" key="9">
    <source>
        <dbReference type="SAM" id="Phobius"/>
    </source>
</evidence>
<keyword evidence="3 9" id="KW-0812">Transmembrane</keyword>
<evidence type="ECO:0000256" key="1">
    <source>
        <dbReference type="ARBA" id="ARBA00004141"/>
    </source>
</evidence>
<evidence type="ECO:0000256" key="2">
    <source>
        <dbReference type="ARBA" id="ARBA00022448"/>
    </source>
</evidence>
<keyword evidence="4" id="KW-0547">Nucleotide-binding</keyword>
<dbReference type="Pfam" id="PF00005">
    <property type="entry name" value="ABC_tran"/>
    <property type="match status" value="1"/>
</dbReference>
<keyword evidence="2" id="KW-0813">Transport</keyword>
<dbReference type="SUPFAM" id="SSF52540">
    <property type="entry name" value="P-loop containing nucleoside triphosphate hydrolases"/>
    <property type="match status" value="1"/>
</dbReference>
<dbReference type="GO" id="GO:0005524">
    <property type="term" value="F:ATP binding"/>
    <property type="evidence" value="ECO:0007669"/>
    <property type="project" value="UniProtKB-KW"/>
</dbReference>
<feature type="region of interest" description="Disordered" evidence="8">
    <location>
        <begin position="1"/>
        <end position="95"/>
    </location>
</feature>
<evidence type="ECO:0000259" key="10">
    <source>
        <dbReference type="PROSITE" id="PS50893"/>
    </source>
</evidence>
<reference evidence="11 12" key="1">
    <citation type="journal article" date="2014" name="Mol. Plant">
        <title>Chromosome Scale Genome Assembly and Transcriptome Profiling of Nannochloropsis gaditana in Nitrogen Depletion.</title>
        <authorList>
            <person name="Corteggiani Carpinelli E."/>
            <person name="Telatin A."/>
            <person name="Vitulo N."/>
            <person name="Forcato C."/>
            <person name="D'Angelo M."/>
            <person name="Schiavon R."/>
            <person name="Vezzi A."/>
            <person name="Giacometti G.M."/>
            <person name="Morosinotto T."/>
            <person name="Valle G."/>
        </authorList>
    </citation>
    <scope>NUCLEOTIDE SEQUENCE [LARGE SCALE GENOMIC DNA]</scope>
    <source>
        <strain evidence="11 12">B-31</strain>
    </source>
</reference>
<accession>W7TN48</accession>
<dbReference type="InterPro" id="IPR003439">
    <property type="entry name" value="ABC_transporter-like_ATP-bd"/>
</dbReference>
<sequence length="717" mass="79318">MLALALQAGSLATGAPTPGRSLSKQGSMPIDLSTTLPRRNSEDEASWVENTSPSSDGSESETGSPSMGIVDNRPGSTSDTFATHATKKGSGQASHVALDLRVPPAVKKLRQTGRAEHSQNLELAWDFSLSVKATKREAKLSGSYSKEILSNVAGSVKSGQMMAVMGSSGAGKSTFLDCVSLRNQQFSGNVYINGKPADEKYYFMTGFVYQEDLFIPTMTVREHLTFHAMVRMNSDIPVEKRLERVEDVLMEVAMSHCPETIIGGPGTGYRGISGGEKKRLAFGTELLNNPSIVFADEPTSGLDSFMTRGVCMTMRELADDGKIIMCVIHQPSSQTFDLFTHLLLLAKGRIVYNGPMATLQSYFSSLGVICPHFHNPADFFINQISIVPTEQEASMARLQSLWDAYENSNLAAGNMAWKAEMPAEILNLKHKAVSMKHFHASTWTQFYYTMKRNIQNEFRRATDVKAKFMNSLVMGMILGTIYFGQTDTQESAKNIMGLFFLIIMFQTMVSMFGVLQAFPSECKVFIRENLSGANRVSSYFLARTLSELPSTIIYPSIFAAIVYGMADLQPTAGRFYFYIFTIILVANCATSVGYMISSMTSHEAVAYALAPLFLMPMALFAGLLLDLNTIPVWLRWLDFFSIIKYGYQLLIINQYTDRELSCVGSLFCRWKTGTAVMNYVGTSPQKVGETMGILVALIIIFRLLAFFFLTRKSNRAH</sequence>
<organism evidence="11 12">
    <name type="scientific">Nannochloropsis gaditana</name>
    <dbReference type="NCBI Taxonomy" id="72520"/>
    <lineage>
        <taxon>Eukaryota</taxon>
        <taxon>Sar</taxon>
        <taxon>Stramenopiles</taxon>
        <taxon>Ochrophyta</taxon>
        <taxon>Eustigmatophyceae</taxon>
        <taxon>Eustigmatales</taxon>
        <taxon>Monodopsidaceae</taxon>
        <taxon>Nannochloropsis</taxon>
    </lineage>
</organism>
<gene>
    <name evidence="11" type="ORF">Naga_100051g26</name>
</gene>
<keyword evidence="6 9" id="KW-1133">Transmembrane helix</keyword>
<dbReference type="InterPro" id="IPR027417">
    <property type="entry name" value="P-loop_NTPase"/>
</dbReference>
<feature type="compositionally biased region" description="Polar residues" evidence="8">
    <location>
        <begin position="48"/>
        <end position="65"/>
    </location>
</feature>
<comment type="caution">
    <text evidence="11">The sequence shown here is derived from an EMBL/GenBank/DDBJ whole genome shotgun (WGS) entry which is preliminary data.</text>
</comment>
<feature type="transmembrane region" description="Helical" evidence="9">
    <location>
        <begin position="691"/>
        <end position="709"/>
    </location>
</feature>
<evidence type="ECO:0000313" key="11">
    <source>
        <dbReference type="EMBL" id="EWM21831.1"/>
    </source>
</evidence>
<feature type="compositionally biased region" description="Polar residues" evidence="8">
    <location>
        <begin position="74"/>
        <end position="93"/>
    </location>
</feature>
<dbReference type="GO" id="GO:0005886">
    <property type="term" value="C:plasma membrane"/>
    <property type="evidence" value="ECO:0007669"/>
    <property type="project" value="TreeGrafter"/>
</dbReference>
<feature type="transmembrane region" description="Helical" evidence="9">
    <location>
        <begin position="604"/>
        <end position="625"/>
    </location>
</feature>
<dbReference type="PROSITE" id="PS50893">
    <property type="entry name" value="ABC_TRANSPORTER_2"/>
    <property type="match status" value="1"/>
</dbReference>
<dbReference type="InterPro" id="IPR017871">
    <property type="entry name" value="ABC_transporter-like_CS"/>
</dbReference>
<evidence type="ECO:0000313" key="12">
    <source>
        <dbReference type="Proteomes" id="UP000019335"/>
    </source>
</evidence>
<comment type="subcellular location">
    <subcellularLocation>
        <location evidence="1">Membrane</location>
        <topology evidence="1">Multi-pass membrane protein</topology>
    </subcellularLocation>
</comment>
<dbReference type="Gene3D" id="3.40.50.300">
    <property type="entry name" value="P-loop containing nucleotide triphosphate hydrolases"/>
    <property type="match status" value="1"/>
</dbReference>
<evidence type="ECO:0000256" key="3">
    <source>
        <dbReference type="ARBA" id="ARBA00022692"/>
    </source>
</evidence>
<keyword evidence="7 9" id="KW-0472">Membrane</keyword>
<dbReference type="Pfam" id="PF19055">
    <property type="entry name" value="ABC2_membrane_7"/>
    <property type="match status" value="1"/>
</dbReference>
<proteinExistence type="predicted"/>
<dbReference type="GO" id="GO:0140359">
    <property type="term" value="F:ABC-type transporter activity"/>
    <property type="evidence" value="ECO:0007669"/>
    <property type="project" value="InterPro"/>
</dbReference>
<feature type="transmembrane region" description="Helical" evidence="9">
    <location>
        <begin position="539"/>
        <end position="563"/>
    </location>
</feature>
<evidence type="ECO:0000256" key="7">
    <source>
        <dbReference type="ARBA" id="ARBA00023136"/>
    </source>
</evidence>
<keyword evidence="5" id="KW-0067">ATP-binding</keyword>
<dbReference type="OrthoDB" id="66620at2759"/>
<evidence type="ECO:0000256" key="4">
    <source>
        <dbReference type="ARBA" id="ARBA00022741"/>
    </source>
</evidence>
<protein>
    <submittedName>
        <fullName evidence="11">Abc subfamily abcg</fullName>
    </submittedName>
</protein>
<dbReference type="InterPro" id="IPR050352">
    <property type="entry name" value="ABCG_transporters"/>
</dbReference>
<dbReference type="SMART" id="SM00382">
    <property type="entry name" value="AAA"/>
    <property type="match status" value="1"/>
</dbReference>
<dbReference type="PANTHER" id="PTHR48041">
    <property type="entry name" value="ABC TRANSPORTER G FAMILY MEMBER 28"/>
    <property type="match status" value="1"/>
</dbReference>
<dbReference type="Pfam" id="PF01061">
    <property type="entry name" value="ABC2_membrane"/>
    <property type="match status" value="1"/>
</dbReference>
<dbReference type="GO" id="GO:0016887">
    <property type="term" value="F:ATP hydrolysis activity"/>
    <property type="evidence" value="ECO:0007669"/>
    <property type="project" value="InterPro"/>
</dbReference>
<evidence type="ECO:0000256" key="5">
    <source>
        <dbReference type="ARBA" id="ARBA00022840"/>
    </source>
</evidence>